<organism evidence="3 4">
    <name type="scientific">Datura stramonium</name>
    <name type="common">Jimsonweed</name>
    <name type="synonym">Common thornapple</name>
    <dbReference type="NCBI Taxonomy" id="4076"/>
    <lineage>
        <taxon>Eukaryota</taxon>
        <taxon>Viridiplantae</taxon>
        <taxon>Streptophyta</taxon>
        <taxon>Embryophyta</taxon>
        <taxon>Tracheophyta</taxon>
        <taxon>Spermatophyta</taxon>
        <taxon>Magnoliopsida</taxon>
        <taxon>eudicotyledons</taxon>
        <taxon>Gunneridae</taxon>
        <taxon>Pentapetalae</taxon>
        <taxon>asterids</taxon>
        <taxon>lamiids</taxon>
        <taxon>Solanales</taxon>
        <taxon>Solanaceae</taxon>
        <taxon>Solanoideae</taxon>
        <taxon>Datureae</taxon>
        <taxon>Datura</taxon>
    </lineage>
</organism>
<feature type="chain" id="PRO_5045561425" description="Purple acid phosphatase Fn3-like domain-containing protein" evidence="1">
    <location>
        <begin position="22"/>
        <end position="105"/>
    </location>
</feature>
<gene>
    <name evidence="3" type="ORF">HAX54_021090</name>
</gene>
<evidence type="ECO:0000259" key="2">
    <source>
        <dbReference type="Pfam" id="PF17808"/>
    </source>
</evidence>
<feature type="domain" description="Purple acid phosphatase Fn3-like" evidence="2">
    <location>
        <begin position="66"/>
        <end position="104"/>
    </location>
</feature>
<keyword evidence="4" id="KW-1185">Reference proteome</keyword>
<dbReference type="EMBL" id="JACEIK010002538">
    <property type="protein sequence ID" value="MCD9637678.1"/>
    <property type="molecule type" value="Genomic_DNA"/>
</dbReference>
<proteinExistence type="predicted"/>
<reference evidence="3 4" key="1">
    <citation type="journal article" date="2021" name="BMC Genomics">
        <title>Datura genome reveals duplications of psychoactive alkaloid biosynthetic genes and high mutation rate following tissue culture.</title>
        <authorList>
            <person name="Rajewski A."/>
            <person name="Carter-House D."/>
            <person name="Stajich J."/>
            <person name="Litt A."/>
        </authorList>
    </citation>
    <scope>NUCLEOTIDE SEQUENCE [LARGE SCALE GENOMIC DNA]</scope>
    <source>
        <strain evidence="3">AR-01</strain>
    </source>
</reference>
<protein>
    <recommendedName>
        <fullName evidence="2">Purple acid phosphatase Fn3-like domain-containing protein</fullName>
    </recommendedName>
</protein>
<keyword evidence="1" id="KW-0732">Signal</keyword>
<accession>A0ABS8US38</accession>
<feature type="signal peptide" evidence="1">
    <location>
        <begin position="1"/>
        <end position="21"/>
    </location>
</feature>
<comment type="caution">
    <text evidence="3">The sequence shown here is derived from an EMBL/GenBank/DDBJ whole genome shotgun (WGS) entry which is preliminary data.</text>
</comment>
<dbReference type="Proteomes" id="UP000823775">
    <property type="component" value="Unassembled WGS sequence"/>
</dbReference>
<sequence>MRKQYYFVLWVLSVVLSLINGSVVSTTPKYIRLGKQEHGQMEQPLSGIQIHKTVLALTKSASIQVAGPTLLGPKGEDVEWVTINLRNAHPSEDDWVGVFSPAKFK</sequence>
<evidence type="ECO:0000313" key="4">
    <source>
        <dbReference type="Proteomes" id="UP000823775"/>
    </source>
</evidence>
<dbReference type="Pfam" id="PF17808">
    <property type="entry name" value="fn3_PAP"/>
    <property type="match status" value="1"/>
</dbReference>
<evidence type="ECO:0000313" key="3">
    <source>
        <dbReference type="EMBL" id="MCD9637678.1"/>
    </source>
</evidence>
<dbReference type="InterPro" id="IPR040974">
    <property type="entry name" value="Fn3_PAP"/>
</dbReference>
<name>A0ABS8US38_DATST</name>
<evidence type="ECO:0000256" key="1">
    <source>
        <dbReference type="SAM" id="SignalP"/>
    </source>
</evidence>